<evidence type="ECO:0000313" key="2">
    <source>
        <dbReference type="Proteomes" id="UP000305067"/>
    </source>
</evidence>
<keyword evidence="2" id="KW-1185">Reference proteome</keyword>
<evidence type="ECO:0000313" key="1">
    <source>
        <dbReference type="EMBL" id="TFL04298.1"/>
    </source>
</evidence>
<reference evidence="1 2" key="1">
    <citation type="journal article" date="2019" name="Nat. Ecol. Evol.">
        <title>Megaphylogeny resolves global patterns of mushroom evolution.</title>
        <authorList>
            <person name="Varga T."/>
            <person name="Krizsan K."/>
            <person name="Foldi C."/>
            <person name="Dima B."/>
            <person name="Sanchez-Garcia M."/>
            <person name="Sanchez-Ramirez S."/>
            <person name="Szollosi G.J."/>
            <person name="Szarkandi J.G."/>
            <person name="Papp V."/>
            <person name="Albert L."/>
            <person name="Andreopoulos W."/>
            <person name="Angelini C."/>
            <person name="Antonin V."/>
            <person name="Barry K.W."/>
            <person name="Bougher N.L."/>
            <person name="Buchanan P."/>
            <person name="Buyck B."/>
            <person name="Bense V."/>
            <person name="Catcheside P."/>
            <person name="Chovatia M."/>
            <person name="Cooper J."/>
            <person name="Damon W."/>
            <person name="Desjardin D."/>
            <person name="Finy P."/>
            <person name="Geml J."/>
            <person name="Haridas S."/>
            <person name="Hughes K."/>
            <person name="Justo A."/>
            <person name="Karasinski D."/>
            <person name="Kautmanova I."/>
            <person name="Kiss B."/>
            <person name="Kocsube S."/>
            <person name="Kotiranta H."/>
            <person name="LaButti K.M."/>
            <person name="Lechner B.E."/>
            <person name="Liimatainen K."/>
            <person name="Lipzen A."/>
            <person name="Lukacs Z."/>
            <person name="Mihaltcheva S."/>
            <person name="Morgado L.N."/>
            <person name="Niskanen T."/>
            <person name="Noordeloos M.E."/>
            <person name="Ohm R.A."/>
            <person name="Ortiz-Santana B."/>
            <person name="Ovrebo C."/>
            <person name="Racz N."/>
            <person name="Riley R."/>
            <person name="Savchenko A."/>
            <person name="Shiryaev A."/>
            <person name="Soop K."/>
            <person name="Spirin V."/>
            <person name="Szebenyi C."/>
            <person name="Tomsovsky M."/>
            <person name="Tulloss R.E."/>
            <person name="Uehling J."/>
            <person name="Grigoriev I.V."/>
            <person name="Vagvolgyi C."/>
            <person name="Papp T."/>
            <person name="Martin F.M."/>
            <person name="Miettinen O."/>
            <person name="Hibbett D.S."/>
            <person name="Nagy L.G."/>
        </authorList>
    </citation>
    <scope>NUCLEOTIDE SEQUENCE [LARGE SCALE GENOMIC DNA]</scope>
    <source>
        <strain evidence="1 2">CBS 309.79</strain>
    </source>
</reference>
<protein>
    <recommendedName>
        <fullName evidence="3">F-box domain-containing protein</fullName>
    </recommendedName>
</protein>
<name>A0A5C3QSH3_9AGAR</name>
<dbReference type="EMBL" id="ML178819">
    <property type="protein sequence ID" value="TFL04298.1"/>
    <property type="molecule type" value="Genomic_DNA"/>
</dbReference>
<evidence type="ECO:0008006" key="3">
    <source>
        <dbReference type="Google" id="ProtNLM"/>
    </source>
</evidence>
<dbReference type="Proteomes" id="UP000305067">
    <property type="component" value="Unassembled WGS sequence"/>
</dbReference>
<gene>
    <name evidence="1" type="ORF">BDV98DRAFT_591129</name>
</gene>
<organism evidence="1 2">
    <name type="scientific">Pterulicium gracile</name>
    <dbReference type="NCBI Taxonomy" id="1884261"/>
    <lineage>
        <taxon>Eukaryota</taxon>
        <taxon>Fungi</taxon>
        <taxon>Dikarya</taxon>
        <taxon>Basidiomycota</taxon>
        <taxon>Agaricomycotina</taxon>
        <taxon>Agaricomycetes</taxon>
        <taxon>Agaricomycetidae</taxon>
        <taxon>Agaricales</taxon>
        <taxon>Pleurotineae</taxon>
        <taxon>Pterulaceae</taxon>
        <taxon>Pterulicium</taxon>
    </lineage>
</organism>
<accession>A0A5C3QSH3</accession>
<dbReference type="AlphaFoldDB" id="A0A5C3QSH3"/>
<proteinExistence type="predicted"/>
<sequence>MPPPPTLPRDILSQVVSVAIRDNDKPLSILLVHSTFHAIGLRELHQHLAFRTLTRLSRFAQRPPRLVCRPRTVDIHLAEGTYDPKLLVYLQEVFSQCRFEDAEGSVLTSSVRRVNLGLALCTGDPSIGKTHDVFSLVNPETFSWTGPYHDHRVSNAIVPSAALYLLRAARSWTNLQELTLTHISFLAFPNTKQACRKLAYPQFPKPNPGKGSPCMAVEASPLPHLRAITLGQVIHLAPWLLNAYRVSVTQGKKLGMVDIEAELSCANVLEGDGVLARVRRVVICEM</sequence>
<dbReference type="OrthoDB" id="2587912at2759"/>